<organism evidence="5 6">
    <name type="scientific">Marispirochaeta aestuarii</name>
    <dbReference type="NCBI Taxonomy" id="1963862"/>
    <lineage>
        <taxon>Bacteria</taxon>
        <taxon>Pseudomonadati</taxon>
        <taxon>Spirochaetota</taxon>
        <taxon>Spirochaetia</taxon>
        <taxon>Spirochaetales</taxon>
        <taxon>Spirochaetaceae</taxon>
        <taxon>Marispirochaeta</taxon>
    </lineage>
</organism>
<dbReference type="GO" id="GO:0008934">
    <property type="term" value="F:inositol monophosphate 1-phosphatase activity"/>
    <property type="evidence" value="ECO:0007669"/>
    <property type="project" value="TreeGrafter"/>
</dbReference>
<dbReference type="STRING" id="1963862.B4O97_01645"/>
<dbReference type="OrthoDB" id="9772456at2"/>
<evidence type="ECO:0000313" key="6">
    <source>
        <dbReference type="Proteomes" id="UP000192343"/>
    </source>
</evidence>
<feature type="binding site" evidence="4">
    <location>
        <position position="90"/>
    </location>
    <ligand>
        <name>Mg(2+)</name>
        <dbReference type="ChEBI" id="CHEBI:18420"/>
        <label>2</label>
    </ligand>
</feature>
<evidence type="ECO:0000256" key="4">
    <source>
        <dbReference type="PIRSR" id="PIRSR600760-2"/>
    </source>
</evidence>
<keyword evidence="6" id="KW-1185">Reference proteome</keyword>
<accession>A0A1Y1S2Z2</accession>
<reference evidence="5 6" key="1">
    <citation type="submission" date="2017-03" db="EMBL/GenBank/DDBJ databases">
        <title>Draft Genome sequence of Marispirochaeta sp. strain JC444.</title>
        <authorList>
            <person name="Shivani Y."/>
            <person name="Subhash Y."/>
            <person name="Sasikala C."/>
            <person name="Ramana C."/>
        </authorList>
    </citation>
    <scope>NUCLEOTIDE SEQUENCE [LARGE SCALE GENOMIC DNA]</scope>
    <source>
        <strain evidence="5 6">JC444</strain>
    </source>
</reference>
<keyword evidence="1 4" id="KW-0479">Metal-binding</keyword>
<evidence type="ECO:0008006" key="7">
    <source>
        <dbReference type="Google" id="ProtNLM"/>
    </source>
</evidence>
<dbReference type="AlphaFoldDB" id="A0A1Y1S2Z2"/>
<dbReference type="EMBL" id="MWQY01000002">
    <property type="protein sequence ID" value="ORC37731.1"/>
    <property type="molecule type" value="Genomic_DNA"/>
</dbReference>
<dbReference type="PROSITE" id="PS00629">
    <property type="entry name" value="IMP_1"/>
    <property type="match status" value="1"/>
</dbReference>
<dbReference type="GO" id="GO:0006020">
    <property type="term" value="P:inositol metabolic process"/>
    <property type="evidence" value="ECO:0007669"/>
    <property type="project" value="TreeGrafter"/>
</dbReference>
<dbReference type="SUPFAM" id="SSF56655">
    <property type="entry name" value="Carbohydrate phosphatase"/>
    <property type="match status" value="1"/>
</dbReference>
<comment type="caution">
    <text evidence="5">The sequence shown here is derived from an EMBL/GenBank/DDBJ whole genome shotgun (WGS) entry which is preliminary data.</text>
</comment>
<dbReference type="Gene3D" id="3.40.190.80">
    <property type="match status" value="1"/>
</dbReference>
<evidence type="ECO:0000256" key="3">
    <source>
        <dbReference type="ARBA" id="ARBA00022842"/>
    </source>
</evidence>
<dbReference type="RefSeq" id="WP_083047675.1">
    <property type="nucleotide sequence ID" value="NZ_MWQY01000002.1"/>
</dbReference>
<evidence type="ECO:0000256" key="1">
    <source>
        <dbReference type="ARBA" id="ARBA00022723"/>
    </source>
</evidence>
<feature type="binding site" evidence="4">
    <location>
        <position position="88"/>
    </location>
    <ligand>
        <name>Mg(2+)</name>
        <dbReference type="ChEBI" id="CHEBI:18420"/>
        <label>1</label>
        <note>catalytic</note>
    </ligand>
</feature>
<protein>
    <recommendedName>
        <fullName evidence="7">Inositol monophosphatase</fullName>
    </recommendedName>
</protein>
<dbReference type="Gene3D" id="3.30.540.10">
    <property type="entry name" value="Fructose-1,6-Bisphosphatase, subunit A, domain 1"/>
    <property type="match status" value="1"/>
</dbReference>
<dbReference type="Proteomes" id="UP000192343">
    <property type="component" value="Unassembled WGS sequence"/>
</dbReference>
<sequence length="286" mass="31745">MTEWNPEVLARLLDECGRIALDLYDDPGISVKNDQSLVTRADHAVEGFLAQSFHKPEEGSFLIGEETIATRSSSYIEEAFRHTAWIVDPIDGTVPYAHHLAHWGVSVGFMQQGRLTEGAVYLPVTREYYISHHGEILYARPAPGEKPVLAPLKIERSASGEKSIVGISQDVVRGKLGNLANPVQTLGCVVVPFAYMLQGRFMAYVGYMKLWDLAGSLPLLKNAGFIVRSADGQDLDPQISPRQFVLNPDHERFCYLRSNLIAAPNEEIYQQVRSQVSLPEVMIPGP</sequence>
<dbReference type="GO" id="GO:0007165">
    <property type="term" value="P:signal transduction"/>
    <property type="evidence" value="ECO:0007669"/>
    <property type="project" value="TreeGrafter"/>
</dbReference>
<dbReference type="InterPro" id="IPR000760">
    <property type="entry name" value="Inositol_monophosphatase-like"/>
</dbReference>
<dbReference type="PANTHER" id="PTHR20854">
    <property type="entry name" value="INOSITOL MONOPHOSPHATASE"/>
    <property type="match status" value="1"/>
</dbReference>
<name>A0A1Y1S2Z2_9SPIO</name>
<keyword evidence="3 4" id="KW-0460">Magnesium</keyword>
<gene>
    <name evidence="5" type="ORF">B4O97_01645</name>
</gene>
<comment type="cofactor">
    <cofactor evidence="4">
        <name>Mg(2+)</name>
        <dbReference type="ChEBI" id="CHEBI:18420"/>
    </cofactor>
</comment>
<dbReference type="PRINTS" id="PR00377">
    <property type="entry name" value="IMPHPHTASES"/>
</dbReference>
<evidence type="ECO:0000313" key="5">
    <source>
        <dbReference type="EMBL" id="ORC37731.1"/>
    </source>
</evidence>
<feature type="binding site" evidence="4">
    <location>
        <position position="65"/>
    </location>
    <ligand>
        <name>Mg(2+)</name>
        <dbReference type="ChEBI" id="CHEBI:18420"/>
        <label>1</label>
        <note>catalytic</note>
    </ligand>
</feature>
<proteinExistence type="predicted"/>
<dbReference type="Pfam" id="PF00459">
    <property type="entry name" value="Inositol_P"/>
    <property type="match status" value="1"/>
</dbReference>
<keyword evidence="2" id="KW-0378">Hydrolase</keyword>
<evidence type="ECO:0000256" key="2">
    <source>
        <dbReference type="ARBA" id="ARBA00022801"/>
    </source>
</evidence>
<dbReference type="PANTHER" id="PTHR20854:SF4">
    <property type="entry name" value="INOSITOL-1-MONOPHOSPHATASE-RELATED"/>
    <property type="match status" value="1"/>
</dbReference>
<feature type="binding site" evidence="4">
    <location>
        <position position="212"/>
    </location>
    <ligand>
        <name>Mg(2+)</name>
        <dbReference type="ChEBI" id="CHEBI:18420"/>
        <label>1</label>
        <note>catalytic</note>
    </ligand>
</feature>
<dbReference type="GO" id="GO:0046872">
    <property type="term" value="F:metal ion binding"/>
    <property type="evidence" value="ECO:0007669"/>
    <property type="project" value="UniProtKB-KW"/>
</dbReference>
<dbReference type="InterPro" id="IPR020583">
    <property type="entry name" value="Inositol_monoP_metal-BS"/>
</dbReference>
<feature type="binding site" evidence="4">
    <location>
        <position position="91"/>
    </location>
    <ligand>
        <name>Mg(2+)</name>
        <dbReference type="ChEBI" id="CHEBI:18420"/>
        <label>1</label>
        <note>catalytic</note>
    </ligand>
</feature>